<dbReference type="Proteomes" id="UP000318681">
    <property type="component" value="Unassembled WGS sequence"/>
</dbReference>
<gene>
    <name evidence="2" type="ORF">FOY91_17805</name>
</gene>
<keyword evidence="3" id="KW-1185">Reference proteome</keyword>
<dbReference type="RefSeq" id="WP_145154824.1">
    <property type="nucleotide sequence ID" value="NZ_VNIM01000101.1"/>
</dbReference>
<name>A0A558QV56_9SPHN</name>
<sequence>MAENKEASDRAATRRRWVTLGEILAVAAVAISGLTLWDSHQERVRAEQKAQASATREDSEAATLVLRAAPSRDGDRLTLTPLNDTQAIQAQTILFPGALGLTPVETTGDPRIEAAWFDEALKRARKAAGEKEDAPGDQRLPVVVVTHYLADGKPHTARAIHDIGYTLDGRFLRGTAVVLRGMSVVATVPGKAMQPRLDALWRSRHPQTAEKAGK</sequence>
<evidence type="ECO:0000313" key="2">
    <source>
        <dbReference type="EMBL" id="TVV70999.1"/>
    </source>
</evidence>
<dbReference type="OrthoDB" id="7499953at2"/>
<proteinExistence type="predicted"/>
<dbReference type="EMBL" id="VNIM01000101">
    <property type="protein sequence ID" value="TVV70999.1"/>
    <property type="molecule type" value="Genomic_DNA"/>
</dbReference>
<accession>A0A558QV56</accession>
<keyword evidence="1" id="KW-1133">Transmembrane helix</keyword>
<organism evidence="2 3">
    <name type="scientific">Alterirhizorhabdus solaris</name>
    <dbReference type="NCBI Taxonomy" id="2529389"/>
    <lineage>
        <taxon>Bacteria</taxon>
        <taxon>Pseudomonadati</taxon>
        <taxon>Pseudomonadota</taxon>
        <taxon>Alphaproteobacteria</taxon>
        <taxon>Sphingomonadales</taxon>
        <taxon>Rhizorhabdaceae</taxon>
        <taxon>Alterirhizorhabdus</taxon>
    </lineage>
</organism>
<evidence type="ECO:0000313" key="3">
    <source>
        <dbReference type="Proteomes" id="UP000318681"/>
    </source>
</evidence>
<reference evidence="2 3" key="1">
    <citation type="submission" date="2019-07" db="EMBL/GenBank/DDBJ databases">
        <title>Sphingomonas solaris sp. nov., isolated from a solar panel from Boston, Massachusetts.</title>
        <authorList>
            <person name="Tanner K."/>
            <person name="Pascual J."/>
            <person name="Mancuso C."/>
            <person name="Pereto J."/>
            <person name="Khalil A."/>
            <person name="Vilanova C."/>
        </authorList>
    </citation>
    <scope>NUCLEOTIDE SEQUENCE [LARGE SCALE GENOMIC DNA]</scope>
    <source>
        <strain evidence="2 3">R4DWN</strain>
    </source>
</reference>
<evidence type="ECO:0000256" key="1">
    <source>
        <dbReference type="SAM" id="Phobius"/>
    </source>
</evidence>
<keyword evidence="1" id="KW-0472">Membrane</keyword>
<protein>
    <submittedName>
        <fullName evidence="2">Uncharacterized protein</fullName>
    </submittedName>
</protein>
<keyword evidence="1" id="KW-0812">Transmembrane</keyword>
<dbReference type="AlphaFoldDB" id="A0A558QV56"/>
<feature type="transmembrane region" description="Helical" evidence="1">
    <location>
        <begin position="17"/>
        <end position="37"/>
    </location>
</feature>
<comment type="caution">
    <text evidence="2">The sequence shown here is derived from an EMBL/GenBank/DDBJ whole genome shotgun (WGS) entry which is preliminary data.</text>
</comment>